<comment type="function">
    <text evidence="7">Involved in the lipid remodeling steps of GPI-anchor maturation.</text>
</comment>
<evidence type="ECO:0000256" key="7">
    <source>
        <dbReference type="RuleBase" id="RU365066"/>
    </source>
</evidence>
<dbReference type="Pfam" id="PF04080">
    <property type="entry name" value="Per1"/>
    <property type="match status" value="1"/>
</dbReference>
<organism evidence="8 9">
    <name type="scientific">Encephalitozoon hellem</name>
    <name type="common">Microsporidian parasite</name>
    <dbReference type="NCBI Taxonomy" id="27973"/>
    <lineage>
        <taxon>Eukaryota</taxon>
        <taxon>Fungi</taxon>
        <taxon>Fungi incertae sedis</taxon>
        <taxon>Microsporidia</taxon>
        <taxon>Unikaryonidae</taxon>
        <taxon>Encephalitozoon</taxon>
    </lineage>
</organism>
<evidence type="ECO:0000313" key="8">
    <source>
        <dbReference type="EMBL" id="UTX44065.1"/>
    </source>
</evidence>
<feature type="transmembrane region" description="Helical" evidence="7">
    <location>
        <begin position="250"/>
        <end position="268"/>
    </location>
</feature>
<protein>
    <recommendedName>
        <fullName evidence="7">Post-GPI attachment to proteins factor 3</fullName>
    </recommendedName>
</protein>
<dbReference type="PANTHER" id="PTHR13148:SF0">
    <property type="entry name" value="POST-GPI ATTACHMENT TO PROTEINS FACTOR 3"/>
    <property type="match status" value="1"/>
</dbReference>
<evidence type="ECO:0000256" key="4">
    <source>
        <dbReference type="ARBA" id="ARBA00022729"/>
    </source>
</evidence>
<comment type="similarity">
    <text evidence="7">Belongs to the PGAP3 family.</text>
</comment>
<evidence type="ECO:0000313" key="9">
    <source>
        <dbReference type="Proteomes" id="UP001059546"/>
    </source>
</evidence>
<keyword evidence="4" id="KW-0732">Signal</keyword>
<comment type="subcellular location">
    <subcellularLocation>
        <location evidence="1">Endomembrane system</location>
        <topology evidence="1">Multi-pass membrane protein</topology>
    </subcellularLocation>
    <subcellularLocation>
        <location evidence="7">Endoplasmic reticulum membrane</location>
        <topology evidence="7">Multi-pass membrane protein</topology>
    </subcellularLocation>
</comment>
<proteinExistence type="inferred from homology"/>
<feature type="transmembrane region" description="Helical" evidence="7">
    <location>
        <begin position="160"/>
        <end position="178"/>
    </location>
</feature>
<evidence type="ECO:0000256" key="2">
    <source>
        <dbReference type="ARBA" id="ARBA00022502"/>
    </source>
</evidence>
<evidence type="ECO:0000256" key="1">
    <source>
        <dbReference type="ARBA" id="ARBA00004127"/>
    </source>
</evidence>
<dbReference type="GO" id="GO:0006506">
    <property type="term" value="P:GPI anchor biosynthetic process"/>
    <property type="evidence" value="ECO:0007669"/>
    <property type="project" value="UniProtKB-KW"/>
</dbReference>
<feature type="transmembrane region" description="Helical" evidence="7">
    <location>
        <begin position="67"/>
        <end position="88"/>
    </location>
</feature>
<accession>A0A9Q9FCB1</accession>
<dbReference type="Proteomes" id="UP001059546">
    <property type="component" value="Chromosome IX"/>
</dbReference>
<dbReference type="GO" id="GO:0005789">
    <property type="term" value="C:endoplasmic reticulum membrane"/>
    <property type="evidence" value="ECO:0007669"/>
    <property type="project" value="UniProtKB-SubCell"/>
</dbReference>
<feature type="transmembrane region" description="Helical" evidence="7">
    <location>
        <begin position="100"/>
        <end position="120"/>
    </location>
</feature>
<sequence>MKYCFCKCFEESRDFVKTDLIDWIFNRDVDEKTSSMCHLLCLKLTNSGNIKRNGRWGFQPILGMTEFFSALFSFINLITNIFCFHRMLKKHLRVTRLGKLYYIQYYICNLAFIASTLFHIHENSFTRNCDYFLAFLTILFGFYMALVRVILIVSPSLERAIRTPLQSAFILFYAYHIYRMSNIEFDYVYNKISCAIIITLTLLSHLVTFLKYRNMSHTKNILLFTFFFFLAGAIEIQDVPPYAYLIDSHAIWHLISCISTPFYLLFWSGDVYMH</sequence>
<keyword evidence="2 7" id="KW-0337">GPI-anchor biosynthesis</keyword>
<keyword evidence="7" id="KW-0256">Endoplasmic reticulum</keyword>
<keyword evidence="6 7" id="KW-0472">Membrane</keyword>
<name>A0A9Q9FCB1_ENCHE</name>
<feature type="transmembrane region" description="Helical" evidence="7">
    <location>
        <begin position="222"/>
        <end position="244"/>
    </location>
</feature>
<evidence type="ECO:0000256" key="3">
    <source>
        <dbReference type="ARBA" id="ARBA00022692"/>
    </source>
</evidence>
<dbReference type="InterPro" id="IPR007217">
    <property type="entry name" value="Per1-like"/>
</dbReference>
<keyword evidence="3 7" id="KW-0812">Transmembrane</keyword>
<evidence type="ECO:0000256" key="6">
    <source>
        <dbReference type="ARBA" id="ARBA00023136"/>
    </source>
</evidence>
<gene>
    <name evidence="8" type="ORF">GPU96_09g18470</name>
</gene>
<dbReference type="EMBL" id="CP075155">
    <property type="protein sequence ID" value="UTX44065.1"/>
    <property type="molecule type" value="Genomic_DNA"/>
</dbReference>
<dbReference type="AlphaFoldDB" id="A0A9Q9FCB1"/>
<reference evidence="8" key="1">
    <citation type="submission" date="2021-05" db="EMBL/GenBank/DDBJ databases">
        <title>Encephalitozoon hellem ATCC 50604 Complete Genome.</title>
        <authorList>
            <person name="Mascarenhas dos Santos A.C."/>
            <person name="Julian A.T."/>
            <person name="Pombert J.-F."/>
        </authorList>
    </citation>
    <scope>NUCLEOTIDE SEQUENCE</scope>
    <source>
        <strain evidence="8">ATCC 50604</strain>
    </source>
</reference>
<feature type="transmembrane region" description="Helical" evidence="7">
    <location>
        <begin position="132"/>
        <end position="153"/>
    </location>
</feature>
<dbReference type="PANTHER" id="PTHR13148">
    <property type="entry name" value="PER1-RELATED"/>
    <property type="match status" value="1"/>
</dbReference>
<dbReference type="GO" id="GO:0016788">
    <property type="term" value="F:hydrolase activity, acting on ester bonds"/>
    <property type="evidence" value="ECO:0007669"/>
    <property type="project" value="TreeGrafter"/>
</dbReference>
<keyword evidence="5 7" id="KW-1133">Transmembrane helix</keyword>
<feature type="transmembrane region" description="Helical" evidence="7">
    <location>
        <begin position="190"/>
        <end position="210"/>
    </location>
</feature>
<evidence type="ECO:0000256" key="5">
    <source>
        <dbReference type="ARBA" id="ARBA00022989"/>
    </source>
</evidence>